<dbReference type="InterPro" id="IPR013325">
    <property type="entry name" value="RNA_pol_sigma_r2"/>
</dbReference>
<dbReference type="GO" id="GO:0006950">
    <property type="term" value="P:response to stress"/>
    <property type="evidence" value="ECO:0007669"/>
    <property type="project" value="UniProtKB-ARBA"/>
</dbReference>
<evidence type="ECO:0000256" key="6">
    <source>
        <dbReference type="RuleBase" id="RU000716"/>
    </source>
</evidence>
<accession>A0A263BS45</accession>
<feature type="domain" description="RNA polymerase sigma factor 70 region 4 type 2" evidence="8">
    <location>
        <begin position="118"/>
        <end position="169"/>
    </location>
</feature>
<evidence type="ECO:0000256" key="1">
    <source>
        <dbReference type="ARBA" id="ARBA00010641"/>
    </source>
</evidence>
<evidence type="ECO:0000256" key="4">
    <source>
        <dbReference type="ARBA" id="ARBA00023125"/>
    </source>
</evidence>
<dbReference type="SUPFAM" id="SSF88659">
    <property type="entry name" value="Sigma3 and sigma4 domains of RNA polymerase sigma factors"/>
    <property type="match status" value="1"/>
</dbReference>
<dbReference type="Proteomes" id="UP000217083">
    <property type="component" value="Unassembled WGS sequence"/>
</dbReference>
<feature type="domain" description="RNA polymerase sigma-70 region 2" evidence="7">
    <location>
        <begin position="21"/>
        <end position="87"/>
    </location>
</feature>
<reference evidence="10" key="1">
    <citation type="submission" date="2017-08" db="EMBL/GenBank/DDBJ databases">
        <authorList>
            <person name="Huang Z."/>
        </authorList>
    </citation>
    <scope>NUCLEOTIDE SEQUENCE [LARGE SCALE GENOMIC DNA]</scope>
    <source>
        <strain evidence="10">SA5d-4</strain>
    </source>
</reference>
<dbReference type="AlphaFoldDB" id="A0A263BS45"/>
<evidence type="ECO:0000256" key="5">
    <source>
        <dbReference type="ARBA" id="ARBA00023163"/>
    </source>
</evidence>
<evidence type="ECO:0000256" key="2">
    <source>
        <dbReference type="ARBA" id="ARBA00023015"/>
    </source>
</evidence>
<comment type="caution">
    <text evidence="9">The sequence shown here is derived from an EMBL/GenBank/DDBJ whole genome shotgun (WGS) entry which is preliminary data.</text>
</comment>
<dbReference type="GO" id="GO:0016987">
    <property type="term" value="F:sigma factor activity"/>
    <property type="evidence" value="ECO:0007669"/>
    <property type="project" value="UniProtKB-KW"/>
</dbReference>
<dbReference type="RefSeq" id="WP_094926141.1">
    <property type="nucleotide sequence ID" value="NZ_NPIA01000008.1"/>
</dbReference>
<sequence>MQESDLIKAAQAGDIEAFHQLMNHYLPVVEKFAYQIGNELNDIEDVTQEVFIRVYRFLNQYSKAKFTTWLYQITLNVTRDLKRKNKRNKNKVEKMMNERVDYSEALNDSLLEDEEAQMLHIAIQKLNEKYKLPLILYYFHDKKYDEIADVLSLRLSTVKTRLKRAKDKLKDILMDNEEVIKDVRG</sequence>
<dbReference type="GO" id="GO:0003677">
    <property type="term" value="F:DNA binding"/>
    <property type="evidence" value="ECO:0007669"/>
    <property type="project" value="UniProtKB-KW"/>
</dbReference>
<keyword evidence="2 6" id="KW-0805">Transcription regulation</keyword>
<dbReference type="InterPro" id="IPR000838">
    <property type="entry name" value="RNA_pol_sigma70_ECF_CS"/>
</dbReference>
<evidence type="ECO:0000259" key="7">
    <source>
        <dbReference type="Pfam" id="PF04542"/>
    </source>
</evidence>
<organism evidence="9 10">
    <name type="scientific">Lottiidibacillus patelloidae</name>
    <dbReference type="NCBI Taxonomy" id="2670334"/>
    <lineage>
        <taxon>Bacteria</taxon>
        <taxon>Bacillati</taxon>
        <taxon>Bacillota</taxon>
        <taxon>Bacilli</taxon>
        <taxon>Bacillales</taxon>
        <taxon>Bacillaceae</taxon>
        <taxon>Lottiidibacillus</taxon>
    </lineage>
</organism>
<dbReference type="InterPro" id="IPR014284">
    <property type="entry name" value="RNA_pol_sigma-70_dom"/>
</dbReference>
<evidence type="ECO:0000313" key="10">
    <source>
        <dbReference type="Proteomes" id="UP000217083"/>
    </source>
</evidence>
<dbReference type="CDD" id="cd06171">
    <property type="entry name" value="Sigma70_r4"/>
    <property type="match status" value="1"/>
</dbReference>
<dbReference type="GO" id="GO:0006352">
    <property type="term" value="P:DNA-templated transcription initiation"/>
    <property type="evidence" value="ECO:0007669"/>
    <property type="project" value="InterPro"/>
</dbReference>
<evidence type="ECO:0000259" key="8">
    <source>
        <dbReference type="Pfam" id="PF08281"/>
    </source>
</evidence>
<dbReference type="PANTHER" id="PTHR43133:SF51">
    <property type="entry name" value="RNA POLYMERASE SIGMA FACTOR"/>
    <property type="match status" value="1"/>
</dbReference>
<protein>
    <recommendedName>
        <fullName evidence="6">RNA polymerase sigma factor</fullName>
    </recommendedName>
</protein>
<gene>
    <name evidence="9" type="ORF">CIB95_13885</name>
</gene>
<dbReference type="SUPFAM" id="SSF88946">
    <property type="entry name" value="Sigma2 domain of RNA polymerase sigma factors"/>
    <property type="match status" value="1"/>
</dbReference>
<dbReference type="InterPro" id="IPR039425">
    <property type="entry name" value="RNA_pol_sigma-70-like"/>
</dbReference>
<dbReference type="Pfam" id="PF08281">
    <property type="entry name" value="Sigma70_r4_2"/>
    <property type="match status" value="1"/>
</dbReference>
<dbReference type="PROSITE" id="PS01063">
    <property type="entry name" value="SIGMA70_ECF"/>
    <property type="match status" value="1"/>
</dbReference>
<dbReference type="NCBIfam" id="TIGR02937">
    <property type="entry name" value="sigma70-ECF"/>
    <property type="match status" value="1"/>
</dbReference>
<dbReference type="Gene3D" id="1.10.10.10">
    <property type="entry name" value="Winged helix-like DNA-binding domain superfamily/Winged helix DNA-binding domain"/>
    <property type="match status" value="1"/>
</dbReference>
<dbReference type="InterPro" id="IPR007627">
    <property type="entry name" value="RNA_pol_sigma70_r2"/>
</dbReference>
<dbReference type="InterPro" id="IPR013324">
    <property type="entry name" value="RNA_pol_sigma_r3/r4-like"/>
</dbReference>
<keyword evidence="3 6" id="KW-0731">Sigma factor</keyword>
<dbReference type="InterPro" id="IPR036388">
    <property type="entry name" value="WH-like_DNA-bd_sf"/>
</dbReference>
<keyword evidence="5 6" id="KW-0804">Transcription</keyword>
<dbReference type="Pfam" id="PF04542">
    <property type="entry name" value="Sigma70_r2"/>
    <property type="match status" value="1"/>
</dbReference>
<proteinExistence type="inferred from homology"/>
<dbReference type="Gene3D" id="1.10.1740.10">
    <property type="match status" value="1"/>
</dbReference>
<comment type="similarity">
    <text evidence="1 6">Belongs to the sigma-70 factor family. ECF subfamily.</text>
</comment>
<keyword evidence="10" id="KW-1185">Reference proteome</keyword>
<keyword evidence="4 6" id="KW-0238">DNA-binding</keyword>
<evidence type="ECO:0000313" key="9">
    <source>
        <dbReference type="EMBL" id="OZM56187.1"/>
    </source>
</evidence>
<dbReference type="InterPro" id="IPR013249">
    <property type="entry name" value="RNA_pol_sigma70_r4_t2"/>
</dbReference>
<name>A0A263BS45_9BACI</name>
<dbReference type="EMBL" id="NPIA01000008">
    <property type="protein sequence ID" value="OZM56187.1"/>
    <property type="molecule type" value="Genomic_DNA"/>
</dbReference>
<reference evidence="9 10" key="2">
    <citation type="submission" date="2017-09" db="EMBL/GenBank/DDBJ databases">
        <title>Bacillus patelloidae sp. nov., isolated from the intestinal tract of a marine limpet.</title>
        <authorList>
            <person name="Liu R."/>
            <person name="Dong C."/>
            <person name="Shao Z."/>
        </authorList>
    </citation>
    <scope>NUCLEOTIDE SEQUENCE [LARGE SCALE GENOMIC DNA]</scope>
    <source>
        <strain evidence="9 10">SA5d-4</strain>
    </source>
</reference>
<dbReference type="PANTHER" id="PTHR43133">
    <property type="entry name" value="RNA POLYMERASE ECF-TYPE SIGMA FACTO"/>
    <property type="match status" value="1"/>
</dbReference>
<evidence type="ECO:0000256" key="3">
    <source>
        <dbReference type="ARBA" id="ARBA00023082"/>
    </source>
</evidence>